<keyword evidence="2" id="KW-1185">Reference proteome</keyword>
<dbReference type="EMBL" id="CAJVPY010001721">
    <property type="protein sequence ID" value="CAG8533800.1"/>
    <property type="molecule type" value="Genomic_DNA"/>
</dbReference>
<name>A0A9N9ALE3_9GLOM</name>
<accession>A0A9N9ALE3</accession>
<evidence type="ECO:0000313" key="2">
    <source>
        <dbReference type="Proteomes" id="UP000789405"/>
    </source>
</evidence>
<reference evidence="1" key="1">
    <citation type="submission" date="2021-06" db="EMBL/GenBank/DDBJ databases">
        <authorList>
            <person name="Kallberg Y."/>
            <person name="Tangrot J."/>
            <person name="Rosling A."/>
        </authorList>
    </citation>
    <scope>NUCLEOTIDE SEQUENCE</scope>
    <source>
        <strain evidence="1">MA453B</strain>
    </source>
</reference>
<organism evidence="1 2">
    <name type="scientific">Dentiscutata erythropus</name>
    <dbReference type="NCBI Taxonomy" id="1348616"/>
    <lineage>
        <taxon>Eukaryota</taxon>
        <taxon>Fungi</taxon>
        <taxon>Fungi incertae sedis</taxon>
        <taxon>Mucoromycota</taxon>
        <taxon>Glomeromycotina</taxon>
        <taxon>Glomeromycetes</taxon>
        <taxon>Diversisporales</taxon>
        <taxon>Gigasporaceae</taxon>
        <taxon>Dentiscutata</taxon>
    </lineage>
</organism>
<protein>
    <submittedName>
        <fullName evidence="1">25973_t:CDS:1</fullName>
    </submittedName>
</protein>
<dbReference type="AlphaFoldDB" id="A0A9N9ALE3"/>
<evidence type="ECO:0000313" key="1">
    <source>
        <dbReference type="EMBL" id="CAG8533800.1"/>
    </source>
</evidence>
<proteinExistence type="predicted"/>
<sequence>MTKVIVKNISATASEKTGLLKIILSLSKETFVTTCDGTQDGDGIRQEDKVRNDKEPIVKPKSAIFAEILAAGYQLQDTIIEKGLEFDAKYGISARLSSYLSTIQEQLLSLENKYHVYETVSSKATELDSKYEVQNKVKSAASQVQDKATQALDTYPGKQLYEFYSNTSKQVIDVHTEARRIANEKKAAQIVDASHASQQQEKVETQ</sequence>
<gene>
    <name evidence="1" type="ORF">DERYTH_LOCUS4473</name>
</gene>
<comment type="caution">
    <text evidence="1">The sequence shown here is derived from an EMBL/GenBank/DDBJ whole genome shotgun (WGS) entry which is preliminary data.</text>
</comment>
<dbReference type="Proteomes" id="UP000789405">
    <property type="component" value="Unassembled WGS sequence"/>
</dbReference>
<dbReference type="OrthoDB" id="7763451at2759"/>